<dbReference type="PANTHER" id="PTHR43102">
    <property type="entry name" value="SLR1143 PROTEIN"/>
    <property type="match status" value="1"/>
</dbReference>
<dbReference type="SUPFAM" id="SSF55781">
    <property type="entry name" value="GAF domain-like"/>
    <property type="match status" value="1"/>
</dbReference>
<dbReference type="Proteomes" id="UP001476950">
    <property type="component" value="Unassembled WGS sequence"/>
</dbReference>
<evidence type="ECO:0000313" key="2">
    <source>
        <dbReference type="EMBL" id="MEP1060205.1"/>
    </source>
</evidence>
<dbReference type="EMBL" id="JAMPLM010000016">
    <property type="protein sequence ID" value="MEP1060205.1"/>
    <property type="molecule type" value="Genomic_DNA"/>
</dbReference>
<dbReference type="Pfam" id="PF01590">
    <property type="entry name" value="GAF"/>
    <property type="match status" value="1"/>
</dbReference>
<name>A0ABV0KLX3_9CYAN</name>
<dbReference type="RefSeq" id="WP_190446337.1">
    <property type="nucleotide sequence ID" value="NZ_JAMPLM010000016.1"/>
</dbReference>
<organism evidence="2 3">
    <name type="scientific">Stenomitos frigidus AS-A4</name>
    <dbReference type="NCBI Taxonomy" id="2933935"/>
    <lineage>
        <taxon>Bacteria</taxon>
        <taxon>Bacillati</taxon>
        <taxon>Cyanobacteriota</taxon>
        <taxon>Cyanophyceae</taxon>
        <taxon>Leptolyngbyales</taxon>
        <taxon>Leptolyngbyaceae</taxon>
        <taxon>Stenomitos</taxon>
    </lineage>
</organism>
<protein>
    <submittedName>
        <fullName evidence="2">GAF domain-containing protein</fullName>
    </submittedName>
</protein>
<sequence>MKARTPNQEVERLEALRAYNILDTPSEQVYDDITTLAAFICDVPIALISLVDVDRQWFKSKVGLSVDETPRDVSFCAHAILSKDTMVVNDALKDERFATNPLVSCAPNVRFYAGVPLTTPDEQEIGTLCVIDHKPRELSEAQKKTLEALARQVVMQLELRRVSSQLAKALDTIELMEGLIPICSYCKGIRDDQGYWSSVEKFIEKYSDVEFTHGVCNSCMRSHFPEVADVLLAGSDAKNNSENGSESQDELLG</sequence>
<dbReference type="Gene3D" id="3.30.450.40">
    <property type="match status" value="1"/>
</dbReference>
<dbReference type="InterPro" id="IPR029016">
    <property type="entry name" value="GAF-like_dom_sf"/>
</dbReference>
<keyword evidence="3" id="KW-1185">Reference proteome</keyword>
<dbReference type="PANTHER" id="PTHR43102:SF2">
    <property type="entry name" value="GAF DOMAIN-CONTAINING PROTEIN"/>
    <property type="match status" value="1"/>
</dbReference>
<dbReference type="InterPro" id="IPR003018">
    <property type="entry name" value="GAF"/>
</dbReference>
<evidence type="ECO:0000259" key="1">
    <source>
        <dbReference type="SMART" id="SM00065"/>
    </source>
</evidence>
<evidence type="ECO:0000313" key="3">
    <source>
        <dbReference type="Proteomes" id="UP001476950"/>
    </source>
</evidence>
<comment type="caution">
    <text evidence="2">The sequence shown here is derived from an EMBL/GenBank/DDBJ whole genome shotgun (WGS) entry which is preliminary data.</text>
</comment>
<gene>
    <name evidence="2" type="ORF">NDI38_17355</name>
</gene>
<feature type="domain" description="GAF" evidence="1">
    <location>
        <begin position="25"/>
        <end position="167"/>
    </location>
</feature>
<accession>A0ABV0KLX3</accession>
<dbReference type="SMART" id="SM00065">
    <property type="entry name" value="GAF"/>
    <property type="match status" value="1"/>
</dbReference>
<reference evidence="2 3" key="1">
    <citation type="submission" date="2022-04" db="EMBL/GenBank/DDBJ databases">
        <title>Positive selection, recombination, and allopatry shape intraspecific diversity of widespread and dominant cyanobacteria.</title>
        <authorList>
            <person name="Wei J."/>
            <person name="Shu W."/>
            <person name="Hu C."/>
        </authorList>
    </citation>
    <scope>NUCLEOTIDE SEQUENCE [LARGE SCALE GENOMIC DNA]</scope>
    <source>
        <strain evidence="2 3">AS-A4</strain>
    </source>
</reference>
<proteinExistence type="predicted"/>